<dbReference type="RefSeq" id="WP_209459846.1">
    <property type="nucleotide sequence ID" value="NZ_JAGGKC010000017.1"/>
</dbReference>
<feature type="short sequence motif" description="GXSXG" evidence="4">
    <location>
        <begin position="35"/>
        <end position="39"/>
    </location>
</feature>
<proteinExistence type="predicted"/>
<reference evidence="6 7" key="1">
    <citation type="submission" date="2021-03" db="EMBL/GenBank/DDBJ databases">
        <title>Genomic Encyclopedia of Type Strains, Phase IV (KMG-IV): sequencing the most valuable type-strain genomes for metagenomic binning, comparative biology and taxonomic classification.</title>
        <authorList>
            <person name="Goeker M."/>
        </authorList>
    </citation>
    <scope>NUCLEOTIDE SEQUENCE [LARGE SCALE GENOMIC DNA]</scope>
    <source>
        <strain evidence="6 7">DSM 6139</strain>
    </source>
</reference>
<dbReference type="InterPro" id="IPR050301">
    <property type="entry name" value="NTE"/>
</dbReference>
<dbReference type="InterPro" id="IPR002641">
    <property type="entry name" value="PNPLA_dom"/>
</dbReference>
<dbReference type="PROSITE" id="PS51635">
    <property type="entry name" value="PNPLA"/>
    <property type="match status" value="1"/>
</dbReference>
<evidence type="ECO:0000313" key="6">
    <source>
        <dbReference type="EMBL" id="MBP1919652.1"/>
    </source>
</evidence>
<accession>A0ABS4G5A8</accession>
<evidence type="ECO:0000256" key="4">
    <source>
        <dbReference type="PROSITE-ProRule" id="PRU01161"/>
    </source>
</evidence>
<keyword evidence="3 4" id="KW-0443">Lipid metabolism</keyword>
<dbReference type="Gene3D" id="3.40.1090.10">
    <property type="entry name" value="Cytosolic phospholipase A2 catalytic domain"/>
    <property type="match status" value="2"/>
</dbReference>
<dbReference type="Pfam" id="PF01734">
    <property type="entry name" value="Patatin"/>
    <property type="match status" value="1"/>
</dbReference>
<evidence type="ECO:0000256" key="1">
    <source>
        <dbReference type="ARBA" id="ARBA00022801"/>
    </source>
</evidence>
<name>A0ABS4G5A8_9CLOT</name>
<organism evidence="6 7">
    <name type="scientific">Youngiibacter multivorans</name>
    <dbReference type="NCBI Taxonomy" id="937251"/>
    <lineage>
        <taxon>Bacteria</taxon>
        <taxon>Bacillati</taxon>
        <taxon>Bacillota</taxon>
        <taxon>Clostridia</taxon>
        <taxon>Eubacteriales</taxon>
        <taxon>Clostridiaceae</taxon>
        <taxon>Youngiibacter</taxon>
    </lineage>
</organism>
<keyword evidence="2 4" id="KW-0442">Lipid degradation</keyword>
<evidence type="ECO:0000256" key="2">
    <source>
        <dbReference type="ARBA" id="ARBA00022963"/>
    </source>
</evidence>
<feature type="active site" description="Nucleophile" evidence="4">
    <location>
        <position position="37"/>
    </location>
</feature>
<feature type="active site" description="Proton acceptor" evidence="4">
    <location>
        <position position="158"/>
    </location>
</feature>
<keyword evidence="7" id="KW-1185">Reference proteome</keyword>
<dbReference type="PANTHER" id="PTHR14226">
    <property type="entry name" value="NEUROPATHY TARGET ESTERASE/SWISS CHEESE D.MELANOGASTER"/>
    <property type="match status" value="1"/>
</dbReference>
<feature type="short sequence motif" description="GXGXXG" evidence="4">
    <location>
        <begin position="8"/>
        <end position="13"/>
    </location>
</feature>
<dbReference type="CDD" id="cd07209">
    <property type="entry name" value="Pat_hypo_Ecoli_Z1214_like"/>
    <property type="match status" value="1"/>
</dbReference>
<feature type="short sequence motif" description="DGA/G" evidence="4">
    <location>
        <begin position="158"/>
        <end position="160"/>
    </location>
</feature>
<gene>
    <name evidence="6" type="ORF">J2Z34_002142</name>
</gene>
<evidence type="ECO:0000313" key="7">
    <source>
        <dbReference type="Proteomes" id="UP001519271"/>
    </source>
</evidence>
<sequence length="376" mass="42069">MYGLALGGGGARGAYEAGVLKAIDEMNIEVGAITGTSIGAINAAGYLSSGINTVEEVWRLMDKHSIIDFNSVSILESLKNGGFDYEKPFSLIRSYLDEENIRKNPIDFGIVTVNLTERDPVVVFKEDIPDGKIIDYVLASASHPVLKRFEIDGDKYMDGGLYDNLPLDPLIRKGYRDIIVVDLYAKKRLRNPISTSKIVDIASNEELGSILIPDPEHIDRNMRLGYLDTLRAFGKVFGHRYYFRNTVPTGLLSLPTAAEIRRFENLSAPLLAERVFEPYKESYGHRFSITLASLEVLSEILEITNLAIFEEPADLLKMALDRLTDITADPKKAHWKQRILVRDLTDRQLLMLSLSNPKLVVGNLLIKAIKERTAEV</sequence>
<dbReference type="PANTHER" id="PTHR14226:SF29">
    <property type="entry name" value="NEUROPATHY TARGET ESTERASE SWS"/>
    <property type="match status" value="1"/>
</dbReference>
<dbReference type="EMBL" id="JAGGKC010000017">
    <property type="protein sequence ID" value="MBP1919652.1"/>
    <property type="molecule type" value="Genomic_DNA"/>
</dbReference>
<dbReference type="InterPro" id="IPR016035">
    <property type="entry name" value="Acyl_Trfase/lysoPLipase"/>
</dbReference>
<evidence type="ECO:0000259" key="5">
    <source>
        <dbReference type="PROSITE" id="PS51635"/>
    </source>
</evidence>
<keyword evidence="1 4" id="KW-0378">Hydrolase</keyword>
<protein>
    <submittedName>
        <fullName evidence="6">NTE family protein</fullName>
    </submittedName>
</protein>
<feature type="domain" description="PNPLA" evidence="5">
    <location>
        <begin position="4"/>
        <end position="171"/>
    </location>
</feature>
<evidence type="ECO:0000256" key="3">
    <source>
        <dbReference type="ARBA" id="ARBA00023098"/>
    </source>
</evidence>
<dbReference type="Proteomes" id="UP001519271">
    <property type="component" value="Unassembled WGS sequence"/>
</dbReference>
<comment type="caution">
    <text evidence="6">The sequence shown here is derived from an EMBL/GenBank/DDBJ whole genome shotgun (WGS) entry which is preliminary data.</text>
</comment>
<dbReference type="SUPFAM" id="SSF52151">
    <property type="entry name" value="FabD/lysophospholipase-like"/>
    <property type="match status" value="1"/>
</dbReference>